<dbReference type="EMBL" id="JARPOI010000011">
    <property type="protein sequence ID" value="KAJ9168707.1"/>
    <property type="molecule type" value="Genomic_DNA"/>
</dbReference>
<comment type="caution">
    <text evidence="2">The sequence shown here is derived from an EMBL/GenBank/DDBJ whole genome shotgun (WGS) entry which is preliminary data.</text>
</comment>
<dbReference type="Proteomes" id="UP001174677">
    <property type="component" value="Chromosome 11"/>
</dbReference>
<name>A0ABQ9LL60_HEVBR</name>
<sequence>MTARNYFQHQLNPNFHLYHASPQFYQGKDAPHLVSLASIFFPYFVQPILYLLCGIFSMEELLPTPLKMSWKLIQSTLLQTLQVDDRQVRPTSAAAHWVASNSYMDKRNILPT</sequence>
<proteinExistence type="predicted"/>
<evidence type="ECO:0000313" key="2">
    <source>
        <dbReference type="EMBL" id="KAJ9168707.1"/>
    </source>
</evidence>
<keyword evidence="1" id="KW-0812">Transmembrane</keyword>
<keyword evidence="1" id="KW-1133">Transmembrane helix</keyword>
<accession>A0ABQ9LL60</accession>
<feature type="transmembrane region" description="Helical" evidence="1">
    <location>
        <begin position="33"/>
        <end position="58"/>
    </location>
</feature>
<gene>
    <name evidence="2" type="ORF">P3X46_020201</name>
</gene>
<keyword evidence="1" id="KW-0472">Membrane</keyword>
<protein>
    <submittedName>
        <fullName evidence="2">Uncharacterized protein</fullName>
    </submittedName>
</protein>
<evidence type="ECO:0000313" key="3">
    <source>
        <dbReference type="Proteomes" id="UP001174677"/>
    </source>
</evidence>
<organism evidence="2 3">
    <name type="scientific">Hevea brasiliensis</name>
    <name type="common">Para rubber tree</name>
    <name type="synonym">Siphonia brasiliensis</name>
    <dbReference type="NCBI Taxonomy" id="3981"/>
    <lineage>
        <taxon>Eukaryota</taxon>
        <taxon>Viridiplantae</taxon>
        <taxon>Streptophyta</taxon>
        <taxon>Embryophyta</taxon>
        <taxon>Tracheophyta</taxon>
        <taxon>Spermatophyta</taxon>
        <taxon>Magnoliopsida</taxon>
        <taxon>eudicotyledons</taxon>
        <taxon>Gunneridae</taxon>
        <taxon>Pentapetalae</taxon>
        <taxon>rosids</taxon>
        <taxon>fabids</taxon>
        <taxon>Malpighiales</taxon>
        <taxon>Euphorbiaceae</taxon>
        <taxon>Crotonoideae</taxon>
        <taxon>Micrandreae</taxon>
        <taxon>Hevea</taxon>
    </lineage>
</organism>
<keyword evidence="3" id="KW-1185">Reference proteome</keyword>
<reference evidence="2" key="1">
    <citation type="journal article" date="2023" name="Plant Biotechnol. J.">
        <title>Chromosome-level wild Hevea brasiliensis genome provides new tools for genomic-assisted breeding and valuable loci to elevate rubber yield.</title>
        <authorList>
            <person name="Cheng H."/>
            <person name="Song X."/>
            <person name="Hu Y."/>
            <person name="Wu T."/>
            <person name="Yang Q."/>
            <person name="An Z."/>
            <person name="Feng S."/>
            <person name="Deng Z."/>
            <person name="Wu W."/>
            <person name="Zeng X."/>
            <person name="Tu M."/>
            <person name="Wang X."/>
            <person name="Huang H."/>
        </authorList>
    </citation>
    <scope>NUCLEOTIDE SEQUENCE</scope>
    <source>
        <strain evidence="2">MT/VB/25A 57/8</strain>
    </source>
</reference>
<evidence type="ECO:0000256" key="1">
    <source>
        <dbReference type="SAM" id="Phobius"/>
    </source>
</evidence>